<feature type="chain" id="PRO_5046663249" evidence="8">
    <location>
        <begin position="23"/>
        <end position="113"/>
    </location>
</feature>
<evidence type="ECO:0000256" key="3">
    <source>
        <dbReference type="ARBA" id="ARBA00022448"/>
    </source>
</evidence>
<name>A0ABT1ZN69_9BURK</name>
<keyword evidence="6" id="KW-0249">Electron transport</keyword>
<comment type="cofactor">
    <cofactor evidence="1">
        <name>Cu cation</name>
        <dbReference type="ChEBI" id="CHEBI:23378"/>
    </cofactor>
</comment>
<dbReference type="InterPro" id="IPR000923">
    <property type="entry name" value="BlueCu_1"/>
</dbReference>
<keyword evidence="11" id="KW-1185">Reference proteome</keyword>
<organism evidence="10 11">
    <name type="scientific">Massilia pinisoli</name>
    <dbReference type="NCBI Taxonomy" id="1772194"/>
    <lineage>
        <taxon>Bacteria</taxon>
        <taxon>Pseudomonadati</taxon>
        <taxon>Pseudomonadota</taxon>
        <taxon>Betaproteobacteria</taxon>
        <taxon>Burkholderiales</taxon>
        <taxon>Oxalobacteraceae</taxon>
        <taxon>Telluria group</taxon>
        <taxon>Massilia</taxon>
    </lineage>
</organism>
<evidence type="ECO:0000256" key="5">
    <source>
        <dbReference type="ARBA" id="ARBA00022764"/>
    </source>
</evidence>
<evidence type="ECO:0000256" key="2">
    <source>
        <dbReference type="ARBA" id="ARBA00004418"/>
    </source>
</evidence>
<dbReference type="InterPro" id="IPR035668">
    <property type="entry name" value="Amicyanin"/>
</dbReference>
<evidence type="ECO:0000256" key="1">
    <source>
        <dbReference type="ARBA" id="ARBA00001935"/>
    </source>
</evidence>
<dbReference type="InterPro" id="IPR052721">
    <property type="entry name" value="ET_Amicyanin"/>
</dbReference>
<evidence type="ECO:0000313" key="11">
    <source>
        <dbReference type="Proteomes" id="UP001204151"/>
    </source>
</evidence>
<comment type="caution">
    <text evidence="10">The sequence shown here is derived from an EMBL/GenBank/DDBJ whole genome shotgun (WGS) entry which is preliminary data.</text>
</comment>
<reference evidence="10 11" key="1">
    <citation type="submission" date="2022-08" db="EMBL/GenBank/DDBJ databases">
        <title>Reclassification of Massilia species as members of the genera Telluria, Duganella, Pseudoduganella, Mokoshia gen. nov. and Zemynaea gen. nov. using orthogonal and non-orthogonal genome-based approaches.</title>
        <authorList>
            <person name="Bowman J.P."/>
        </authorList>
    </citation>
    <scope>NUCLEOTIDE SEQUENCE [LARGE SCALE GENOMIC DNA]</scope>
    <source>
        <strain evidence="10 11">JCM 31316</strain>
    </source>
</reference>
<comment type="subcellular location">
    <subcellularLocation>
        <location evidence="2">Periplasm</location>
    </subcellularLocation>
</comment>
<dbReference type="PANTHER" id="PTHR36507:SF1">
    <property type="entry name" value="BLL1555 PROTEIN"/>
    <property type="match status" value="1"/>
</dbReference>
<dbReference type="CDD" id="cd13921">
    <property type="entry name" value="Amicyanin"/>
    <property type="match status" value="1"/>
</dbReference>
<keyword evidence="4" id="KW-0479">Metal-binding</keyword>
<proteinExistence type="predicted"/>
<feature type="signal peptide" evidence="8">
    <location>
        <begin position="1"/>
        <end position="22"/>
    </location>
</feature>
<evidence type="ECO:0000256" key="7">
    <source>
        <dbReference type="ARBA" id="ARBA00023008"/>
    </source>
</evidence>
<dbReference type="EMBL" id="JANUGW010000004">
    <property type="protein sequence ID" value="MCS0581354.1"/>
    <property type="molecule type" value="Genomic_DNA"/>
</dbReference>
<evidence type="ECO:0000256" key="4">
    <source>
        <dbReference type="ARBA" id="ARBA00022723"/>
    </source>
</evidence>
<dbReference type="RefSeq" id="WP_258815960.1">
    <property type="nucleotide sequence ID" value="NZ_JANUGW010000004.1"/>
</dbReference>
<dbReference type="InterPro" id="IPR008972">
    <property type="entry name" value="Cupredoxin"/>
</dbReference>
<gene>
    <name evidence="10" type="ORF">NX784_07100</name>
</gene>
<dbReference type="Proteomes" id="UP001204151">
    <property type="component" value="Unassembled WGS sequence"/>
</dbReference>
<sequence>MKPALPSALFAALCWLPALAGAAEHHVVIDGMQFSPQVVEVKPGDTIVWENRDMFAHNVTAAGAKVSSGELAPGKSWRYKVAKGPSFDYLCTLHPVMKGRVNVAGPPRRAPAR</sequence>
<dbReference type="PANTHER" id="PTHR36507">
    <property type="entry name" value="BLL1555 PROTEIN"/>
    <property type="match status" value="1"/>
</dbReference>
<feature type="domain" description="Blue (type 1) copper" evidence="9">
    <location>
        <begin position="29"/>
        <end position="103"/>
    </location>
</feature>
<dbReference type="Gene3D" id="2.60.40.420">
    <property type="entry name" value="Cupredoxins - blue copper proteins"/>
    <property type="match status" value="1"/>
</dbReference>
<dbReference type="Pfam" id="PF00127">
    <property type="entry name" value="Copper-bind"/>
    <property type="match status" value="1"/>
</dbReference>
<evidence type="ECO:0000259" key="9">
    <source>
        <dbReference type="Pfam" id="PF00127"/>
    </source>
</evidence>
<keyword evidence="7" id="KW-0186">Copper</keyword>
<keyword evidence="3" id="KW-0813">Transport</keyword>
<keyword evidence="5" id="KW-0574">Periplasm</keyword>
<protein>
    <submittedName>
        <fullName evidence="10">Cupredoxin family copper-binding protein</fullName>
    </submittedName>
</protein>
<evidence type="ECO:0000256" key="8">
    <source>
        <dbReference type="SAM" id="SignalP"/>
    </source>
</evidence>
<keyword evidence="8" id="KW-0732">Signal</keyword>
<evidence type="ECO:0000256" key="6">
    <source>
        <dbReference type="ARBA" id="ARBA00022982"/>
    </source>
</evidence>
<dbReference type="PRINTS" id="PR00155">
    <property type="entry name" value="AMICYANIN"/>
</dbReference>
<dbReference type="InterPro" id="IPR002386">
    <property type="entry name" value="Amicyanin/Pseudoazurin"/>
</dbReference>
<evidence type="ECO:0000313" key="10">
    <source>
        <dbReference type="EMBL" id="MCS0581354.1"/>
    </source>
</evidence>
<dbReference type="SUPFAM" id="SSF49503">
    <property type="entry name" value="Cupredoxins"/>
    <property type="match status" value="1"/>
</dbReference>
<accession>A0ABT1ZN69</accession>